<proteinExistence type="predicted"/>
<dbReference type="EMBL" id="KV417535">
    <property type="protein sequence ID" value="KZP22999.1"/>
    <property type="molecule type" value="Genomic_DNA"/>
</dbReference>
<feature type="domain" description="HNH nuclease" evidence="1">
    <location>
        <begin position="148"/>
        <end position="252"/>
    </location>
</feature>
<dbReference type="STRING" id="436010.A0A166LIR8"/>
<dbReference type="Pfam" id="PF13391">
    <property type="entry name" value="HNH_2"/>
    <property type="match status" value="1"/>
</dbReference>
<keyword evidence="3" id="KW-1185">Reference proteome</keyword>
<organism evidence="2 3">
    <name type="scientific">Athelia psychrophila</name>
    <dbReference type="NCBI Taxonomy" id="1759441"/>
    <lineage>
        <taxon>Eukaryota</taxon>
        <taxon>Fungi</taxon>
        <taxon>Dikarya</taxon>
        <taxon>Basidiomycota</taxon>
        <taxon>Agaricomycotina</taxon>
        <taxon>Agaricomycetes</taxon>
        <taxon>Agaricomycetidae</taxon>
        <taxon>Atheliales</taxon>
        <taxon>Atheliaceae</taxon>
        <taxon>Athelia</taxon>
    </lineage>
</organism>
<evidence type="ECO:0000313" key="2">
    <source>
        <dbReference type="EMBL" id="KZP22999.1"/>
    </source>
</evidence>
<sequence length="350" mass="38812">MSQSLPLNPYRINTPSREHNAYATCLAYEAEAIAGSHSVISGIQPVTLARVLGYLILHAPTELGRANISNDVTSCGTRENLADMARLYVTTFICYFNSAEGPTPAPSSHPSRPPFDNVPDTFIHMLVVAPQSHQNAKKLALVRDNYRCVISGRVDSTMFETNPEVQAAARLNPNMRLTLTHCAHVFPESTNHNINGESEGDHKHQHASAVWTIMERFGQVLGVDELNGPQIHRLENVMTMDVSFHQWFDSLVIWLEATQTINQYNARATNPIYIADVQNPIALSTNHDIPAPDPRYLKLHAACAQVAHLSGAAKYIDDILRDMEELGVLEKDGSSSDLLYFKLSLLTMDN</sequence>
<gene>
    <name evidence="2" type="ORF">FIBSPDRAFT_823867</name>
</gene>
<dbReference type="AlphaFoldDB" id="A0A166LIR8"/>
<accession>A0A166LIR8</accession>
<evidence type="ECO:0000313" key="3">
    <source>
        <dbReference type="Proteomes" id="UP000076532"/>
    </source>
</evidence>
<name>A0A166LIR8_9AGAM</name>
<reference evidence="2 3" key="1">
    <citation type="journal article" date="2016" name="Mol. Biol. Evol.">
        <title>Comparative Genomics of Early-Diverging Mushroom-Forming Fungi Provides Insights into the Origins of Lignocellulose Decay Capabilities.</title>
        <authorList>
            <person name="Nagy L.G."/>
            <person name="Riley R."/>
            <person name="Tritt A."/>
            <person name="Adam C."/>
            <person name="Daum C."/>
            <person name="Floudas D."/>
            <person name="Sun H."/>
            <person name="Yadav J.S."/>
            <person name="Pangilinan J."/>
            <person name="Larsson K.H."/>
            <person name="Matsuura K."/>
            <person name="Barry K."/>
            <person name="Labutti K."/>
            <person name="Kuo R."/>
            <person name="Ohm R.A."/>
            <person name="Bhattacharya S.S."/>
            <person name="Shirouzu T."/>
            <person name="Yoshinaga Y."/>
            <person name="Martin F.M."/>
            <person name="Grigoriev I.V."/>
            <person name="Hibbett D.S."/>
        </authorList>
    </citation>
    <scope>NUCLEOTIDE SEQUENCE [LARGE SCALE GENOMIC DNA]</scope>
    <source>
        <strain evidence="2 3">CBS 109695</strain>
    </source>
</reference>
<protein>
    <recommendedName>
        <fullName evidence="1">HNH nuclease domain-containing protein</fullName>
    </recommendedName>
</protein>
<dbReference type="InterPro" id="IPR003615">
    <property type="entry name" value="HNH_nuc"/>
</dbReference>
<dbReference type="Proteomes" id="UP000076532">
    <property type="component" value="Unassembled WGS sequence"/>
</dbReference>
<evidence type="ECO:0000259" key="1">
    <source>
        <dbReference type="Pfam" id="PF13391"/>
    </source>
</evidence>
<dbReference type="OrthoDB" id="2104739at2759"/>